<feature type="coiled-coil region" evidence="1">
    <location>
        <begin position="1248"/>
        <end position="1453"/>
    </location>
</feature>
<evidence type="ECO:0000256" key="1">
    <source>
        <dbReference type="SAM" id="Coils"/>
    </source>
</evidence>
<keyword evidence="4" id="KW-1185">Reference proteome</keyword>
<comment type="caution">
    <text evidence="3">The sequence shown here is derived from an EMBL/GenBank/DDBJ whole genome shotgun (WGS) entry which is preliminary data.</text>
</comment>
<dbReference type="PANTHER" id="PTHR15347">
    <property type="entry name" value="SPERM-ASSOCIATED ANTIGEN 5"/>
    <property type="match status" value="1"/>
</dbReference>
<feature type="coiled-coil region" evidence="1">
    <location>
        <begin position="944"/>
        <end position="971"/>
    </location>
</feature>
<evidence type="ECO:0000256" key="2">
    <source>
        <dbReference type="SAM" id="MobiDB-lite"/>
    </source>
</evidence>
<dbReference type="EMBL" id="JANPWB010000005">
    <property type="protein sequence ID" value="KAJ1186271.1"/>
    <property type="molecule type" value="Genomic_DNA"/>
</dbReference>
<dbReference type="PANTHER" id="PTHR15347:SF1">
    <property type="entry name" value="SPERM-ASSOCIATED ANTIGEN 5"/>
    <property type="match status" value="1"/>
</dbReference>
<feature type="coiled-coil region" evidence="1">
    <location>
        <begin position="1610"/>
        <end position="1703"/>
    </location>
</feature>
<sequence length="1793" mass="199411">MAAILGNVLRPSDGIGLVLSLLLEGQSLPQHCEERGAKMRAMRRDTPDENEPAVKQSVLRKSGVRTPLRDLMLQPNATSEPKLPNQACFLSSKRMLTPLLNKMPTKMAHVSEMGTPDSIWADTQPQQMLGTQGKLGSHLPFTSTITETGTENMCLPLQTLSNALLPFVVVEPSINEVASEGEPFVSDDVESIGLYSYFTRNTPKDHKRIVTQKGEFASNLTQHKSLVLPLEVPETSESHLQPKDLGKCILTGLCPDESAVVESMERQETVMTYSHLDTAAAVSLPRGEKELSIFDLENQCPNANSSTAIESAATPSVESKYKQVFQCDVSADSPLKNEHGSLDPERRRITAAETEPRQSAAILNHQVLEANEKGRVFLCEKGSKGPLPVPFKVEPILHHCYEPGSGEGLPHTPPRNSVCLCPDLPLLSSTNKLHQSSGSVGIIGTGPPGAMTGRNQDQLLGAILSVTNQEPIFQGENRDALTVGRLTCQEEVLSAYIVGCAQSLNNIQDESALEPSGRGDPECSPLNAIISERTPALKIINDNDSLPFCSGMDRRSLKFSSSMVNGGILPLHANGDLLLNSGQEEKDVPLLTGASKDDILGVEFDSSQTVMEPSGCSEQKLVQVSTVCENHRSSVRKMSCSHGRFIENAAMVPSKKQTLGPESHCPQNTLPPEVETVLQLTEWDMNASLERFISENGLEHSILSQATPYETSVSPTKSWNVASSGIKSKAETVARSIGGLCTAEGTGMLMAEENGLHSGLLPSGIGEKPSNLEPPSTPLSSQLESSRHLLSPCAVTGDSTFNLPEKSVNPDSKLTGMRQSISLSVSEQEANTSRTPVSTSALFTWLTPLDLLEKSMNISASEIFGQLEWSPVPQQEVGTNVTPISRSSAATWMTPIMIVDQSMNTSASFASLAGRRKPCTQDSGVVTDSLLWNFSRERLSTVPRQELENRLENTLTVIEVLSRQLQDWQQNRVLSSCLGPSEQREACIQTDVIHISEEQQHYYNLYVRAMGRLQCLQQSQSEEVQLSTDLRKASSILQSQRDEFDSVLACAEHFYMRGQKDLEALSQQVCQMRALFTDHMTVLKKMESKHRENLELRDEMKSRMEKALRAQEAADACLTDLEIHSSSVINQLRRDLECEKELCVTLQEVGKQQLHSQKDVIKCIESSHAFCQNMKADRDLMQAQCKESQELLNRHLNIMNRMTERIQTVLEEQTALRCDMDQAILEKQKMCNKLAESTSELHDVLIKNEQLNLERARLGAELASLMERVSELESERDGLEEMVSEKSLQLSAREESLLLLEQALEEKSARVKDLESQTWQMNDALLGHEQALSQTRKEKDALQTRVQHLEEQQAFLQGEMSKYNKRLQQMAELKAQLSAFSESIEFIEQENTVAREENAAYRLQLSEMESQLKANLATLRERSYQWELKKDEVVQLQKERDFLQEELETTKADARTMLLKMGNEITDSSFEVIEAKDKLLGLMETLKMALEGEDVGAAVLWDTHTPASNTNGAVTGFSVRSVLKSKQHIEDQPKESNSSILGNETSAFTKVQPATPKPAEQSLSSSLSELMGIIADLAYTSSRLCCVKRDAICQLKNELADQRSELQSLTLRHTSEVENLKEEIESLKMQNQHQGEALSIRQQNVKQLQAMVQQQEVTVLQLLSERKEVENLYSEISQLKRSLQLAETEAEVLRKELSSSSEASSRAWIQEKILLQQDLTKLRLLLIDTENSKSEVLQKTMRHREVLEHNLQCSEQEVKKLDNIIEKIRETLLSIPDIVTSCEVLKELVEYLG</sequence>
<protein>
    <recommendedName>
        <fullName evidence="5">Sperm-associated antigen 5</fullName>
    </recommendedName>
</protein>
<dbReference type="GO" id="GO:0051301">
    <property type="term" value="P:cell division"/>
    <property type="evidence" value="ECO:0007669"/>
    <property type="project" value="InterPro"/>
</dbReference>
<accession>A0AAV7UC98</accession>
<dbReference type="InterPro" id="IPR028728">
    <property type="entry name" value="Astrin"/>
</dbReference>
<evidence type="ECO:0000313" key="3">
    <source>
        <dbReference type="EMBL" id="KAJ1186271.1"/>
    </source>
</evidence>
<reference evidence="3" key="1">
    <citation type="journal article" date="2022" name="bioRxiv">
        <title>Sequencing and chromosome-scale assembly of the giantPleurodeles waltlgenome.</title>
        <authorList>
            <person name="Brown T."/>
            <person name="Elewa A."/>
            <person name="Iarovenko S."/>
            <person name="Subramanian E."/>
            <person name="Araus A.J."/>
            <person name="Petzold A."/>
            <person name="Susuki M."/>
            <person name="Suzuki K.-i.T."/>
            <person name="Hayashi T."/>
            <person name="Toyoda A."/>
            <person name="Oliveira C."/>
            <person name="Osipova E."/>
            <person name="Leigh N.D."/>
            <person name="Simon A."/>
            <person name="Yun M.H."/>
        </authorList>
    </citation>
    <scope>NUCLEOTIDE SEQUENCE</scope>
    <source>
        <strain evidence="3">20211129_DDA</strain>
        <tissue evidence="3">Liver</tissue>
    </source>
</reference>
<dbReference type="Proteomes" id="UP001066276">
    <property type="component" value="Chromosome 3_1"/>
</dbReference>
<keyword evidence="1" id="KW-0175">Coiled coil</keyword>
<evidence type="ECO:0000313" key="4">
    <source>
        <dbReference type="Proteomes" id="UP001066276"/>
    </source>
</evidence>
<organism evidence="3 4">
    <name type="scientific">Pleurodeles waltl</name>
    <name type="common">Iberian ribbed newt</name>
    <dbReference type="NCBI Taxonomy" id="8319"/>
    <lineage>
        <taxon>Eukaryota</taxon>
        <taxon>Metazoa</taxon>
        <taxon>Chordata</taxon>
        <taxon>Craniata</taxon>
        <taxon>Vertebrata</taxon>
        <taxon>Euteleostomi</taxon>
        <taxon>Amphibia</taxon>
        <taxon>Batrachia</taxon>
        <taxon>Caudata</taxon>
        <taxon>Salamandroidea</taxon>
        <taxon>Salamandridae</taxon>
        <taxon>Pleurodelinae</taxon>
        <taxon>Pleurodeles</taxon>
    </lineage>
</organism>
<feature type="region of interest" description="Disordered" evidence="2">
    <location>
        <begin position="760"/>
        <end position="782"/>
    </location>
</feature>
<gene>
    <name evidence="3" type="ORF">NDU88_003054</name>
</gene>
<feature type="coiled-coil region" evidence="1">
    <location>
        <begin position="1737"/>
        <end position="1771"/>
    </location>
</feature>
<evidence type="ECO:0008006" key="5">
    <source>
        <dbReference type="Google" id="ProtNLM"/>
    </source>
</evidence>
<proteinExistence type="predicted"/>
<dbReference type="GO" id="GO:0051988">
    <property type="term" value="P:regulation of attachment of spindle microtubules to kinetochore"/>
    <property type="evidence" value="ECO:0007669"/>
    <property type="project" value="InterPro"/>
</dbReference>
<name>A0AAV7UC98_PLEWA</name>